<keyword evidence="3" id="KW-1185">Reference proteome</keyword>
<dbReference type="Pfam" id="PF07714">
    <property type="entry name" value="PK_Tyr_Ser-Thr"/>
    <property type="match status" value="1"/>
</dbReference>
<reference evidence="2" key="1">
    <citation type="submission" date="2023-11" db="EMBL/GenBank/DDBJ databases">
        <title>Genome assemblies of two species of porcelain crab, Petrolisthes cinctipes and Petrolisthes manimaculis (Anomura: Porcellanidae).</title>
        <authorList>
            <person name="Angst P."/>
        </authorList>
    </citation>
    <scope>NUCLEOTIDE SEQUENCE</scope>
    <source>
        <strain evidence="2">PB745_02</strain>
        <tissue evidence="2">Gill</tissue>
    </source>
</reference>
<proteinExistence type="predicted"/>
<sequence length="72" mass="8101">MTNREVADLVPSGFQMGKPTNHVCPDQLYEVMCMCWQVDATLRPTFVYLQDLLENFDIATESSYAAPQEALG</sequence>
<dbReference type="Gene3D" id="1.10.510.10">
    <property type="entry name" value="Transferase(Phosphotransferase) domain 1"/>
    <property type="match status" value="1"/>
</dbReference>
<dbReference type="EMBL" id="JAWZYT010004709">
    <property type="protein sequence ID" value="KAK4292857.1"/>
    <property type="molecule type" value="Genomic_DNA"/>
</dbReference>
<feature type="domain" description="Serine-threonine/tyrosine-protein kinase catalytic" evidence="1">
    <location>
        <begin position="1"/>
        <end position="52"/>
    </location>
</feature>
<evidence type="ECO:0000259" key="1">
    <source>
        <dbReference type="Pfam" id="PF07714"/>
    </source>
</evidence>
<dbReference type="SUPFAM" id="SSF56112">
    <property type="entry name" value="Protein kinase-like (PK-like)"/>
    <property type="match status" value="1"/>
</dbReference>
<dbReference type="AlphaFoldDB" id="A0AAE1NPE1"/>
<evidence type="ECO:0000313" key="3">
    <source>
        <dbReference type="Proteomes" id="UP001292094"/>
    </source>
</evidence>
<comment type="caution">
    <text evidence="2">The sequence shown here is derived from an EMBL/GenBank/DDBJ whole genome shotgun (WGS) entry which is preliminary data.</text>
</comment>
<dbReference type="Proteomes" id="UP001292094">
    <property type="component" value="Unassembled WGS sequence"/>
</dbReference>
<dbReference type="InterPro" id="IPR011009">
    <property type="entry name" value="Kinase-like_dom_sf"/>
</dbReference>
<evidence type="ECO:0000313" key="2">
    <source>
        <dbReference type="EMBL" id="KAK4292857.1"/>
    </source>
</evidence>
<dbReference type="InterPro" id="IPR001245">
    <property type="entry name" value="Ser-Thr/Tyr_kinase_cat_dom"/>
</dbReference>
<accession>A0AAE1NPE1</accession>
<protein>
    <recommendedName>
        <fullName evidence="1">Serine-threonine/tyrosine-protein kinase catalytic domain-containing protein</fullName>
    </recommendedName>
</protein>
<name>A0AAE1NPE1_9EUCA</name>
<gene>
    <name evidence="2" type="ORF">Pmani_034406</name>
</gene>
<organism evidence="2 3">
    <name type="scientific">Petrolisthes manimaculis</name>
    <dbReference type="NCBI Taxonomy" id="1843537"/>
    <lineage>
        <taxon>Eukaryota</taxon>
        <taxon>Metazoa</taxon>
        <taxon>Ecdysozoa</taxon>
        <taxon>Arthropoda</taxon>
        <taxon>Crustacea</taxon>
        <taxon>Multicrustacea</taxon>
        <taxon>Malacostraca</taxon>
        <taxon>Eumalacostraca</taxon>
        <taxon>Eucarida</taxon>
        <taxon>Decapoda</taxon>
        <taxon>Pleocyemata</taxon>
        <taxon>Anomura</taxon>
        <taxon>Galatheoidea</taxon>
        <taxon>Porcellanidae</taxon>
        <taxon>Petrolisthes</taxon>
    </lineage>
</organism>
<dbReference type="GO" id="GO:0004672">
    <property type="term" value="F:protein kinase activity"/>
    <property type="evidence" value="ECO:0007669"/>
    <property type="project" value="InterPro"/>
</dbReference>